<sequence length="274" mass="28046">MWLQIATFVTVIIEFARCQLGAGLGGNMASGMAMAAGMGSDFYNLGAMGAKLFSGAGMPPAMAYKMFDGSVSDFNKYKVKMNLMKSMTGGGGGGGNAGGGGGGATGGGLGALAFGKLALFKGGGMPPLVAYKMFDGSVSDFQKYKMKKKFAAAAGANGGMGLGTLAMMDGSMADMAKFNMLSKVLSPSGAAGQSNSTSAGAGGIGGSSTFGRIANMRMTRKLCEDTPGFYRNRCSPTNPCKHALTKCTQMFNRFSVCCAKNLYAVAMFENMPGF</sequence>
<dbReference type="AlphaFoldDB" id="L8B2T2"/>
<proteinExistence type="evidence at transcript level"/>
<keyword evidence="1" id="KW-0732">Signal</keyword>
<gene>
    <name evidence="2" type="primary">000081</name>
</gene>
<reference evidence="2" key="1">
    <citation type="journal article" date="2014" name="PLoS ONE">
        <title>Novel genes participating in the formation of prismatic and nacreous layers in the pearl oyster as revealed by their tissue distribution and RNA interference knockdown.</title>
        <authorList>
            <person name="Funabara D."/>
            <person name="Ohmori F."/>
            <person name="Kinoshita S."/>
            <person name="Koyama H."/>
            <person name="Mizutani S."/>
            <person name="Ota A."/>
            <person name="Osakabe Y."/>
            <person name="Nagai K."/>
            <person name="Maeyama K."/>
            <person name="Okamoto K."/>
            <person name="Kanoh S."/>
            <person name="Asakawa S."/>
            <person name="Watabe S."/>
        </authorList>
    </citation>
    <scope>NUCLEOTIDE SEQUENCE</scope>
    <source>
        <tissue evidence="2">Mantle</tissue>
    </source>
</reference>
<evidence type="ECO:0000256" key="1">
    <source>
        <dbReference type="SAM" id="SignalP"/>
    </source>
</evidence>
<feature type="chain" id="PRO_5003987664" evidence="1">
    <location>
        <begin position="19"/>
        <end position="274"/>
    </location>
</feature>
<dbReference type="EMBL" id="AB734770">
    <property type="protein sequence ID" value="BAM76251.1"/>
    <property type="molecule type" value="mRNA"/>
</dbReference>
<protein>
    <submittedName>
        <fullName evidence="2">Glycine-rich protein 2 like</fullName>
    </submittedName>
</protein>
<evidence type="ECO:0000313" key="2">
    <source>
        <dbReference type="EMBL" id="BAM76251.1"/>
    </source>
</evidence>
<accession>L8B2T2</accession>
<name>L8B2T2_PINFU</name>
<feature type="signal peptide" evidence="1">
    <location>
        <begin position="1"/>
        <end position="18"/>
    </location>
</feature>
<organism evidence="2">
    <name type="scientific">Pinctada fucata</name>
    <name type="common">Akoya pearl oyster</name>
    <name type="synonym">Pinctada imbricata fucata</name>
    <dbReference type="NCBI Taxonomy" id="50426"/>
    <lineage>
        <taxon>Eukaryota</taxon>
        <taxon>Metazoa</taxon>
        <taxon>Spiralia</taxon>
        <taxon>Lophotrochozoa</taxon>
        <taxon>Mollusca</taxon>
        <taxon>Bivalvia</taxon>
        <taxon>Autobranchia</taxon>
        <taxon>Pteriomorphia</taxon>
        <taxon>Pterioida</taxon>
        <taxon>Pterioidea</taxon>
        <taxon>Pteriidae</taxon>
        <taxon>Pinctada</taxon>
    </lineage>
</organism>